<gene>
    <name evidence="6" type="primary">ymf16</name>
</gene>
<feature type="transmembrane region" description="Helical" evidence="5">
    <location>
        <begin position="219"/>
        <end position="241"/>
    </location>
</feature>
<name>A0A059STU6_PYRPE</name>
<proteinExistence type="predicted"/>
<dbReference type="Pfam" id="PF00902">
    <property type="entry name" value="TatC"/>
    <property type="match status" value="1"/>
</dbReference>
<dbReference type="AlphaFoldDB" id="A0A059STU6"/>
<keyword evidence="3 5" id="KW-1133">Transmembrane helix</keyword>
<evidence type="ECO:0000313" key="6">
    <source>
        <dbReference type="EMBL" id="AHB35408.1"/>
    </source>
</evidence>
<evidence type="ECO:0000256" key="5">
    <source>
        <dbReference type="SAM" id="Phobius"/>
    </source>
</evidence>
<keyword evidence="6" id="KW-0496">Mitochondrion</keyword>
<keyword evidence="2 5" id="KW-0812">Transmembrane</keyword>
<reference evidence="6" key="2">
    <citation type="submission" date="2017-09" db="EMBL/GenBank/DDBJ databases">
        <authorList>
            <person name="Ehlers B."/>
            <person name="Leendertz F.H."/>
        </authorList>
    </citation>
    <scope>NUCLEOTIDE SEQUENCE</scope>
</reference>
<evidence type="ECO:0000256" key="2">
    <source>
        <dbReference type="ARBA" id="ARBA00022692"/>
    </source>
</evidence>
<evidence type="ECO:0000256" key="1">
    <source>
        <dbReference type="ARBA" id="ARBA00004141"/>
    </source>
</evidence>
<accession>A0A059STU6</accession>
<dbReference type="EMBL" id="KF515974">
    <property type="protein sequence ID" value="AHB35408.1"/>
    <property type="molecule type" value="Genomic_DNA"/>
</dbReference>
<feature type="transmembrane region" description="Helical" evidence="5">
    <location>
        <begin position="198"/>
        <end position="213"/>
    </location>
</feature>
<dbReference type="GO" id="GO:0016020">
    <property type="term" value="C:membrane"/>
    <property type="evidence" value="ECO:0007669"/>
    <property type="project" value="UniProtKB-SubCell"/>
</dbReference>
<keyword evidence="4 5" id="KW-0472">Membrane</keyword>
<evidence type="ECO:0000256" key="3">
    <source>
        <dbReference type="ARBA" id="ARBA00022989"/>
    </source>
</evidence>
<feature type="transmembrane region" description="Helical" evidence="5">
    <location>
        <begin position="105"/>
        <end position="132"/>
    </location>
</feature>
<comment type="subcellular location">
    <subcellularLocation>
        <location evidence="1">Membrane</location>
        <topology evidence="1">Multi-pass membrane protein</topology>
    </subcellularLocation>
</comment>
<sequence length="245" mass="29871">MMQIPLHFFVVELKFRFFYFFFSFLSCFVITVNYHEAIFFFSTYSFSFINEGRFITTHIAELFSTYIYISFNLIIFLNFPYAYYHCSQFISSSWYKSQVWFFKNIQIATFSFFTLSLVLCYFFILPYVYIFFNSWAITLVYAFQVQLEARIETYIWWTLQTTLLLSNIIYFFSTRIVYFYMLDNMINLHIFYRKNKKSTLFLLCLATSMYLPPETIVQTFFIFHTVLLFEFSFLITCLFFAKNNV</sequence>
<protein>
    <submittedName>
        <fullName evidence="6">SecY-independent transporter protein</fullName>
    </submittedName>
</protein>
<reference evidence="6" key="1">
    <citation type="journal article" date="2014" name="Sci. Rep.">
        <title>Minimally destructive sampling of type specimens of Pyropia (Bangiales, Rhodophyta) recovers complete plastid and mitochondrial genomes.</title>
        <authorList>
            <person name="Hughey J.R."/>
            <person name="Gabrielson P.W."/>
            <person name="Rohmer L."/>
            <person name="Tortolani J."/>
            <person name="Silva M."/>
            <person name="Miller K.A."/>
            <person name="Young J.D."/>
            <person name="Martell C."/>
            <person name="Ruediger E."/>
        </authorList>
    </citation>
    <scope>NUCLEOTIDE SEQUENCE</scope>
</reference>
<geneLocation type="mitochondrion" evidence="6"/>
<feature type="transmembrane region" description="Helical" evidence="5">
    <location>
        <begin position="20"/>
        <end position="46"/>
    </location>
</feature>
<feature type="transmembrane region" description="Helical" evidence="5">
    <location>
        <begin position="154"/>
        <end position="178"/>
    </location>
</feature>
<evidence type="ECO:0000256" key="4">
    <source>
        <dbReference type="ARBA" id="ARBA00023136"/>
    </source>
</evidence>
<dbReference type="InterPro" id="IPR002033">
    <property type="entry name" value="TatC"/>
</dbReference>
<organism evidence="6">
    <name type="scientific">Pyropia perforata</name>
    <name type="common">Red alga</name>
    <name type="synonym">Porphyra perforata</name>
    <dbReference type="NCBI Taxonomy" id="182771"/>
    <lineage>
        <taxon>Eukaryota</taxon>
        <taxon>Rhodophyta</taxon>
        <taxon>Bangiophyceae</taxon>
        <taxon>Bangiales</taxon>
        <taxon>Bangiaceae</taxon>
        <taxon>Pyropia</taxon>
    </lineage>
</organism>